<evidence type="ECO:0000256" key="5">
    <source>
        <dbReference type="ARBA" id="ARBA00013007"/>
    </source>
</evidence>
<evidence type="ECO:0000256" key="9">
    <source>
        <dbReference type="ARBA" id="ARBA00048772"/>
    </source>
</evidence>
<dbReference type="Gene3D" id="3.40.50.1370">
    <property type="entry name" value="Aspartate/ornithine carbamoyltransferase"/>
    <property type="match status" value="2"/>
</dbReference>
<evidence type="ECO:0000259" key="12">
    <source>
        <dbReference type="Pfam" id="PF02729"/>
    </source>
</evidence>
<comment type="similarity">
    <text evidence="4 10">Belongs to the aspartate/ornithine carbamoyltransferase superfamily. OTCase family.</text>
</comment>
<comment type="function">
    <text evidence="1">Reversibly catalyzes the transfer of the carbamoyl group from carbamoyl phosphate (CP) to the N(epsilon) atom of ornithine (ORN) to produce L-citrulline.</text>
</comment>
<feature type="binding site" evidence="10">
    <location>
        <position position="307"/>
    </location>
    <ligand>
        <name>carbamoyl phosphate</name>
        <dbReference type="ChEBI" id="CHEBI:58228"/>
    </ligand>
</feature>
<dbReference type="Proteomes" id="UP000823937">
    <property type="component" value="Unassembled WGS sequence"/>
</dbReference>
<comment type="catalytic activity">
    <reaction evidence="9 10">
        <text>carbamoyl phosphate + L-ornithine = L-citrulline + phosphate + H(+)</text>
        <dbReference type="Rhea" id="RHEA:19513"/>
        <dbReference type="ChEBI" id="CHEBI:15378"/>
        <dbReference type="ChEBI" id="CHEBI:43474"/>
        <dbReference type="ChEBI" id="CHEBI:46911"/>
        <dbReference type="ChEBI" id="CHEBI:57743"/>
        <dbReference type="ChEBI" id="CHEBI:58228"/>
        <dbReference type="EC" id="2.1.3.3"/>
    </reaction>
</comment>
<keyword evidence="7 10" id="KW-0963">Cytoplasm</keyword>
<dbReference type="NCBIfam" id="TIGR00658">
    <property type="entry name" value="orni_carb_tr"/>
    <property type="match status" value="1"/>
</dbReference>
<dbReference type="Pfam" id="PF02729">
    <property type="entry name" value="OTCace_N"/>
    <property type="match status" value="1"/>
</dbReference>
<organism evidence="13 14">
    <name type="scientific">Candidatus Pseudogracilibacillus intestinigallinarum</name>
    <dbReference type="NCBI Taxonomy" id="2838742"/>
    <lineage>
        <taxon>Bacteria</taxon>
        <taxon>Bacillati</taxon>
        <taxon>Bacillota</taxon>
        <taxon>Bacilli</taxon>
        <taxon>Bacillales</taxon>
        <taxon>Bacillaceae</taxon>
        <taxon>Pseudogracilibacillus</taxon>
    </lineage>
</organism>
<dbReference type="PRINTS" id="PR00100">
    <property type="entry name" value="AOTCASE"/>
</dbReference>
<feature type="binding site" evidence="10">
    <location>
        <begin position="243"/>
        <end position="244"/>
    </location>
    <ligand>
        <name>L-ornithine</name>
        <dbReference type="ChEBI" id="CHEBI:46911"/>
    </ligand>
</feature>
<comment type="caution">
    <text evidence="13">The sequence shown here is derived from an EMBL/GenBank/DDBJ whole genome shotgun (WGS) entry which is preliminary data.</text>
</comment>
<feature type="binding site" evidence="10">
    <location>
        <begin position="279"/>
        <end position="280"/>
    </location>
    <ligand>
        <name>carbamoyl phosphate</name>
        <dbReference type="ChEBI" id="CHEBI:58228"/>
    </ligand>
</feature>
<dbReference type="EC" id="2.1.3.3" evidence="5 10"/>
<sequence length="319" mass="35253">MSAVKTAKETIQLLKGRDFLQISDFTKEELTALIEFALELKTAQKNGEEHHYLKGKTLAMIFEKSSTRTRVSFETGMFQLGGHAQFLSSRDMQLGNGETIHDTAKVLSRFVDCMMIRTFGHDIVDELAEHASIPIINGLTDDAHPCQVLADLVTIYEKKGTFSGLKFAYVGDGNNMTHSLMMGCATMGIDCYVAVPKGNEVSEKVLQEAKETASNSNATVVQTYDPVEAVKDADIIYTDVWASMGWEGDKKARVNEFANYQVNDALVAHAKDDYVFMHCLPAIREEEVTASVIDGKNSIVFDQAENRLHAQKAILAAIV</sequence>
<evidence type="ECO:0000313" key="13">
    <source>
        <dbReference type="EMBL" id="HIV73985.1"/>
    </source>
</evidence>
<gene>
    <name evidence="13" type="primary">argF</name>
    <name evidence="13" type="ORF">H9895_02765</name>
</gene>
<dbReference type="InterPro" id="IPR006130">
    <property type="entry name" value="Asp/Orn_carbamoylTrfase"/>
</dbReference>
<dbReference type="PANTHER" id="PTHR45753:SF3">
    <property type="entry name" value="ORNITHINE TRANSCARBAMYLASE, MITOCHONDRIAL"/>
    <property type="match status" value="1"/>
</dbReference>
<dbReference type="GO" id="GO:0005737">
    <property type="term" value="C:cytoplasm"/>
    <property type="evidence" value="ECO:0007669"/>
    <property type="project" value="UniProtKB-SubCell"/>
</dbReference>
<dbReference type="InterPro" id="IPR024904">
    <property type="entry name" value="OTCase_ArgI"/>
</dbReference>
<feature type="binding site" evidence="10">
    <location>
        <begin position="144"/>
        <end position="147"/>
    </location>
    <ligand>
        <name>carbamoyl phosphate</name>
        <dbReference type="ChEBI" id="CHEBI:58228"/>
    </ligand>
</feature>
<dbReference type="EMBL" id="DXHX01000040">
    <property type="protein sequence ID" value="HIV73985.1"/>
    <property type="molecule type" value="Genomic_DNA"/>
</dbReference>
<evidence type="ECO:0000256" key="6">
    <source>
        <dbReference type="ARBA" id="ARBA00016634"/>
    </source>
</evidence>
<feature type="binding site" evidence="10">
    <location>
        <position position="239"/>
    </location>
    <ligand>
        <name>L-ornithine</name>
        <dbReference type="ChEBI" id="CHEBI:46911"/>
    </ligand>
</feature>
<reference evidence="13" key="1">
    <citation type="journal article" date="2021" name="PeerJ">
        <title>Extensive microbial diversity within the chicken gut microbiome revealed by metagenomics and culture.</title>
        <authorList>
            <person name="Gilroy R."/>
            <person name="Ravi A."/>
            <person name="Getino M."/>
            <person name="Pursley I."/>
            <person name="Horton D.L."/>
            <person name="Alikhan N.F."/>
            <person name="Baker D."/>
            <person name="Gharbi K."/>
            <person name="Hall N."/>
            <person name="Watson M."/>
            <person name="Adriaenssens E.M."/>
            <person name="Foster-Nyarko E."/>
            <person name="Jarju S."/>
            <person name="Secka A."/>
            <person name="Antonio M."/>
            <person name="Oren A."/>
            <person name="Chaudhuri R.R."/>
            <person name="La Ragione R."/>
            <person name="Hildebrand F."/>
            <person name="Pallen M.J."/>
        </authorList>
    </citation>
    <scope>NUCLEOTIDE SEQUENCE</scope>
    <source>
        <strain evidence="13">CHK169-2315</strain>
    </source>
</reference>
<feature type="domain" description="Aspartate/ornithine carbamoyltransferase Asp/Orn-binding" evidence="11">
    <location>
        <begin position="164"/>
        <end position="317"/>
    </location>
</feature>
<dbReference type="PANTHER" id="PTHR45753">
    <property type="entry name" value="ORNITHINE CARBAMOYLTRANSFERASE, MITOCHONDRIAL"/>
    <property type="match status" value="1"/>
</dbReference>
<dbReference type="GO" id="GO:0019240">
    <property type="term" value="P:citrulline biosynthetic process"/>
    <property type="evidence" value="ECO:0007669"/>
    <property type="project" value="TreeGrafter"/>
</dbReference>
<dbReference type="InterPro" id="IPR006132">
    <property type="entry name" value="Asp/Orn_carbamoyltranf_P-bd"/>
</dbReference>
<protein>
    <recommendedName>
        <fullName evidence="6 10">Ornithine carbamoyltransferase</fullName>
        <shortName evidence="10">OTCase</shortName>
        <ecNumber evidence="5 10">2.1.3.3</ecNumber>
    </recommendedName>
</protein>
<evidence type="ECO:0000256" key="1">
    <source>
        <dbReference type="ARBA" id="ARBA00003822"/>
    </source>
</evidence>
<dbReference type="GO" id="GO:0004585">
    <property type="term" value="F:ornithine carbamoyltransferase activity"/>
    <property type="evidence" value="ECO:0007669"/>
    <property type="project" value="UniProtKB-UniRule"/>
</dbReference>
<dbReference type="FunFam" id="3.40.50.1370:FF:000008">
    <property type="entry name" value="Ornithine carbamoyltransferase"/>
    <property type="match status" value="1"/>
</dbReference>
<name>A0A9D1PLJ1_9BACI</name>
<evidence type="ECO:0000256" key="10">
    <source>
        <dbReference type="HAMAP-Rule" id="MF_01109"/>
    </source>
</evidence>
<dbReference type="SUPFAM" id="SSF53671">
    <property type="entry name" value="Aspartate/ornithine carbamoyltransferase"/>
    <property type="match status" value="1"/>
</dbReference>
<reference evidence="13" key="2">
    <citation type="submission" date="2021-04" db="EMBL/GenBank/DDBJ databases">
        <authorList>
            <person name="Gilroy R."/>
        </authorList>
    </citation>
    <scope>NUCLEOTIDE SEQUENCE</scope>
    <source>
        <strain evidence="13">CHK169-2315</strain>
    </source>
</reference>
<dbReference type="GO" id="GO:0016597">
    <property type="term" value="F:amino acid binding"/>
    <property type="evidence" value="ECO:0007669"/>
    <property type="project" value="InterPro"/>
</dbReference>
<evidence type="ECO:0000256" key="7">
    <source>
        <dbReference type="ARBA" id="ARBA00022490"/>
    </source>
</evidence>
<evidence type="ECO:0000256" key="3">
    <source>
        <dbReference type="ARBA" id="ARBA00004975"/>
    </source>
</evidence>
<feature type="binding site" evidence="10">
    <location>
        <begin position="66"/>
        <end position="69"/>
    </location>
    <ligand>
        <name>carbamoyl phosphate</name>
        <dbReference type="ChEBI" id="CHEBI:58228"/>
    </ligand>
</feature>
<dbReference type="PRINTS" id="PR00102">
    <property type="entry name" value="OTCASE"/>
</dbReference>
<dbReference type="GO" id="GO:0042450">
    <property type="term" value="P:L-arginine biosynthetic process via ornithine"/>
    <property type="evidence" value="ECO:0007669"/>
    <property type="project" value="UniProtKB-UniRule"/>
</dbReference>
<evidence type="ECO:0000256" key="8">
    <source>
        <dbReference type="ARBA" id="ARBA00022679"/>
    </source>
</evidence>
<dbReference type="FunFam" id="3.40.50.1370:FF:000016">
    <property type="entry name" value="Ornithine carbamoyltransferase"/>
    <property type="match status" value="1"/>
</dbReference>
<dbReference type="NCBIfam" id="NF001986">
    <property type="entry name" value="PRK00779.1"/>
    <property type="match status" value="1"/>
</dbReference>
<comment type="pathway">
    <text evidence="3">Amino-acid biosynthesis; L-arginine biosynthesis; L-arginine from L-ornithine and carbamoyl phosphate: step 1/3.</text>
</comment>
<evidence type="ECO:0000313" key="14">
    <source>
        <dbReference type="Proteomes" id="UP000823937"/>
    </source>
</evidence>
<evidence type="ECO:0000256" key="2">
    <source>
        <dbReference type="ARBA" id="ARBA00004496"/>
    </source>
</evidence>
<feature type="binding site" evidence="10">
    <location>
        <position position="93"/>
    </location>
    <ligand>
        <name>carbamoyl phosphate</name>
        <dbReference type="ChEBI" id="CHEBI:58228"/>
    </ligand>
</feature>
<dbReference type="InterPro" id="IPR036901">
    <property type="entry name" value="Asp/Orn_carbamoylTrfase_sf"/>
</dbReference>
<dbReference type="InterPro" id="IPR006131">
    <property type="entry name" value="Asp_carbamoyltransf_Asp/Orn-bd"/>
</dbReference>
<dbReference type="InterPro" id="IPR002292">
    <property type="entry name" value="Orn/put_carbamltrans"/>
</dbReference>
<feature type="binding site" evidence="10">
    <location>
        <position position="175"/>
    </location>
    <ligand>
        <name>L-ornithine</name>
        <dbReference type="ChEBI" id="CHEBI:46911"/>
    </ligand>
</feature>
<comment type="subcellular location">
    <subcellularLocation>
        <location evidence="2 10">Cytoplasm</location>
    </subcellularLocation>
</comment>
<feature type="domain" description="Aspartate/ornithine carbamoyltransferase carbamoyl-P binding" evidence="12">
    <location>
        <begin position="17"/>
        <end position="157"/>
    </location>
</feature>
<accession>A0A9D1PLJ1</accession>
<dbReference type="HAMAP" id="MF_01109">
    <property type="entry name" value="OTCase"/>
    <property type="match status" value="1"/>
</dbReference>
<feature type="binding site" evidence="10">
    <location>
        <position position="117"/>
    </location>
    <ligand>
        <name>carbamoyl phosphate</name>
        <dbReference type="ChEBI" id="CHEBI:58228"/>
    </ligand>
</feature>
<evidence type="ECO:0000259" key="11">
    <source>
        <dbReference type="Pfam" id="PF00185"/>
    </source>
</evidence>
<dbReference type="AlphaFoldDB" id="A0A9D1PLJ1"/>
<proteinExistence type="inferred from homology"/>
<evidence type="ECO:0000256" key="4">
    <source>
        <dbReference type="ARBA" id="ARBA00007805"/>
    </source>
</evidence>
<keyword evidence="8 10" id="KW-0808">Transferase</keyword>
<dbReference type="Pfam" id="PF00185">
    <property type="entry name" value="OTCace"/>
    <property type="match status" value="1"/>
</dbReference>
<dbReference type="PROSITE" id="PS00097">
    <property type="entry name" value="CARBAMOYLTRANSFERASE"/>
    <property type="match status" value="1"/>
</dbReference>